<protein>
    <submittedName>
        <fullName evidence="2">Uncharacterized protein</fullName>
    </submittedName>
</protein>
<dbReference type="EMBL" id="JANTQA010000032">
    <property type="protein sequence ID" value="KAJ3439544.1"/>
    <property type="molecule type" value="Genomic_DNA"/>
</dbReference>
<reference evidence="2" key="1">
    <citation type="submission" date="2022-08" db="EMBL/GenBank/DDBJ databases">
        <title>Novel sulphate-reducing endosymbionts in the free-living metamonad Anaeramoeba.</title>
        <authorList>
            <person name="Jerlstrom-Hultqvist J."/>
            <person name="Cepicka I."/>
            <person name="Gallot-Lavallee L."/>
            <person name="Salas-Leiva D."/>
            <person name="Curtis B.A."/>
            <person name="Zahonova K."/>
            <person name="Pipaliya S."/>
            <person name="Dacks J."/>
            <person name="Roger A.J."/>
        </authorList>
    </citation>
    <scope>NUCLEOTIDE SEQUENCE</scope>
    <source>
        <strain evidence="2">Busselton2</strain>
    </source>
</reference>
<dbReference type="AlphaFoldDB" id="A0AAV7ZCB9"/>
<sequence>MNKKTTKTKNRSKNEKPQKQTKNKIALHHDNKKEKEKEKQKKKQQEKNEPNIILTLKDFKLSEWRSVNFRIDQIYGFPLRSEKGYIKYQKKKLFICSQNELLTIKIEVTKQTKVSHFI</sequence>
<organism evidence="2 3">
    <name type="scientific">Anaeramoeba flamelloides</name>
    <dbReference type="NCBI Taxonomy" id="1746091"/>
    <lineage>
        <taxon>Eukaryota</taxon>
        <taxon>Metamonada</taxon>
        <taxon>Anaeramoebidae</taxon>
        <taxon>Anaeramoeba</taxon>
    </lineage>
</organism>
<feature type="region of interest" description="Disordered" evidence="1">
    <location>
        <begin position="1"/>
        <end position="49"/>
    </location>
</feature>
<proteinExistence type="predicted"/>
<name>A0AAV7ZCB9_9EUKA</name>
<evidence type="ECO:0000313" key="3">
    <source>
        <dbReference type="Proteomes" id="UP001146793"/>
    </source>
</evidence>
<feature type="compositionally biased region" description="Basic and acidic residues" evidence="1">
    <location>
        <begin position="27"/>
        <end position="49"/>
    </location>
</feature>
<evidence type="ECO:0000256" key="1">
    <source>
        <dbReference type="SAM" id="MobiDB-lite"/>
    </source>
</evidence>
<dbReference type="Proteomes" id="UP001146793">
    <property type="component" value="Unassembled WGS sequence"/>
</dbReference>
<evidence type="ECO:0000313" key="2">
    <source>
        <dbReference type="EMBL" id="KAJ3439544.1"/>
    </source>
</evidence>
<feature type="compositionally biased region" description="Basic residues" evidence="1">
    <location>
        <begin position="1"/>
        <end position="11"/>
    </location>
</feature>
<gene>
    <name evidence="2" type="ORF">M0812_15576</name>
</gene>
<accession>A0AAV7ZCB9</accession>
<comment type="caution">
    <text evidence="2">The sequence shown here is derived from an EMBL/GenBank/DDBJ whole genome shotgun (WGS) entry which is preliminary data.</text>
</comment>